<proteinExistence type="predicted"/>
<sequence>MTRNPLTKATTNPKKDGVAIKKHDVRRSKRFRREREMYQTEVVTRGVVTIERDEVCGMAQPGGTYMSEKERRDREEDLEGRHLYDEVLRGAGWGYIKGKAVTDPSWIFTGPNYSKDNARINENYFTSYQAIFQQFEKDGDTTDLILRRGQIDEEPQEQTSKASVSATNATCATAIPDGVVPFASGPTVEGVPVNQPKTDDNTDAESIPTAISQEDSATGTTNTAEASNPPAVVTHFNTVDIPTKQEAAGDDDTPMKQEDGDDASIEIVGDSSDPKPSEDLRTRLERLEKSLGFALSSQVIHRRITVLEGQCGVTAQGKSFLGRVAELEAIIGI</sequence>
<gene>
    <name evidence="2" type="ORF">SEMRO_611_G175340.1</name>
</gene>
<name>A0A9N8E8J0_9STRA</name>
<reference evidence="2" key="1">
    <citation type="submission" date="2020-06" db="EMBL/GenBank/DDBJ databases">
        <authorList>
            <consortium name="Plant Systems Biology data submission"/>
        </authorList>
    </citation>
    <scope>NUCLEOTIDE SEQUENCE</scope>
    <source>
        <strain evidence="2">D6</strain>
    </source>
</reference>
<protein>
    <submittedName>
        <fullName evidence="2">Uncharacterized protein</fullName>
    </submittedName>
</protein>
<dbReference type="AlphaFoldDB" id="A0A9N8E8J0"/>
<dbReference type="Proteomes" id="UP001153069">
    <property type="component" value="Unassembled WGS sequence"/>
</dbReference>
<evidence type="ECO:0000256" key="1">
    <source>
        <dbReference type="SAM" id="MobiDB-lite"/>
    </source>
</evidence>
<feature type="compositionally biased region" description="Polar residues" evidence="1">
    <location>
        <begin position="209"/>
        <end position="226"/>
    </location>
</feature>
<comment type="caution">
    <text evidence="2">The sequence shown here is derived from an EMBL/GenBank/DDBJ whole genome shotgun (WGS) entry which is preliminary data.</text>
</comment>
<keyword evidence="3" id="KW-1185">Reference proteome</keyword>
<dbReference type="EMBL" id="CAICTM010000610">
    <property type="protein sequence ID" value="CAB9513769.1"/>
    <property type="molecule type" value="Genomic_DNA"/>
</dbReference>
<evidence type="ECO:0000313" key="2">
    <source>
        <dbReference type="EMBL" id="CAB9513769.1"/>
    </source>
</evidence>
<feature type="region of interest" description="Disordered" evidence="1">
    <location>
        <begin position="183"/>
        <end position="232"/>
    </location>
</feature>
<evidence type="ECO:0000313" key="3">
    <source>
        <dbReference type="Proteomes" id="UP001153069"/>
    </source>
</evidence>
<organism evidence="2 3">
    <name type="scientific">Seminavis robusta</name>
    <dbReference type="NCBI Taxonomy" id="568900"/>
    <lineage>
        <taxon>Eukaryota</taxon>
        <taxon>Sar</taxon>
        <taxon>Stramenopiles</taxon>
        <taxon>Ochrophyta</taxon>
        <taxon>Bacillariophyta</taxon>
        <taxon>Bacillariophyceae</taxon>
        <taxon>Bacillariophycidae</taxon>
        <taxon>Naviculales</taxon>
        <taxon>Naviculaceae</taxon>
        <taxon>Seminavis</taxon>
    </lineage>
</organism>
<feature type="region of interest" description="Disordered" evidence="1">
    <location>
        <begin position="244"/>
        <end position="278"/>
    </location>
</feature>
<accession>A0A9N8E8J0</accession>